<dbReference type="InterPro" id="IPR036878">
    <property type="entry name" value="Glu_permease_IIB"/>
</dbReference>
<dbReference type="InterPro" id="IPR050429">
    <property type="entry name" value="PTS_Glucose_EIICBA"/>
</dbReference>
<name>A0A2A6ZCN6_9FIRM</name>
<dbReference type="PROSITE" id="PS51098">
    <property type="entry name" value="PTS_EIIB_TYPE_1"/>
    <property type="match status" value="1"/>
</dbReference>
<dbReference type="InterPro" id="IPR013013">
    <property type="entry name" value="PTS_EIIC_1"/>
</dbReference>
<dbReference type="GO" id="GO:0016301">
    <property type="term" value="F:kinase activity"/>
    <property type="evidence" value="ECO:0007669"/>
    <property type="project" value="UniProtKB-KW"/>
</dbReference>
<dbReference type="Proteomes" id="UP000220752">
    <property type="component" value="Unassembled WGS sequence"/>
</dbReference>
<keyword evidence="2" id="KW-1185">Reference proteome</keyword>
<dbReference type="InterPro" id="IPR018113">
    <property type="entry name" value="PTrfase_EIIB_Cys"/>
</dbReference>
<gene>
    <name evidence="1" type="ORF">CGS46_03995</name>
</gene>
<dbReference type="PANTHER" id="PTHR30009:SF24">
    <property type="entry name" value="PTS SYSTEM, IIBC COMPONENT"/>
    <property type="match status" value="1"/>
</dbReference>
<dbReference type="GO" id="GO:0008982">
    <property type="term" value="F:protein-N(PI)-phosphohistidine-sugar phosphotransferase activity"/>
    <property type="evidence" value="ECO:0007669"/>
    <property type="project" value="InterPro"/>
</dbReference>
<dbReference type="PROSITE" id="PS51103">
    <property type="entry name" value="PTS_EIIC_TYPE_1"/>
    <property type="match status" value="1"/>
</dbReference>
<sequence length="522" mass="56862">MEKREKKVTFSQFQKLGKVLMTPVMILPIAGILVGIGSAFTTKNIVALWPVLGNTYVKLFFNLLKAMGNTINSYLPIIFAVSVAIGYAEKEKGIAALSSVIGFLAMNNVMNILLTSLGILDPAAMKTGQSMVMGIASLDTGVFGGILVGLLVAKLHNKYYNIQLPPVLGIFSGTKFVPMISLLACSALGLVMSVVWPFVQTGLGFMGEIIYDTGMAGSVIYGLAERALLPFGLHHFIYTPFFFTNLGGSMVIDGTLYEGAVNIYNAMLASPDAMFDVNITRFIMNGKVIFAMFGLPGAALAMYHCAKPERKPQVKALLIAAIIPSIFTGITEPIEYSFLFAAPLLFVVHAGYAGLAYLLTYICKVNIPGPSSFGGPFLSTIFNGIMQADKGSNWIWVFIIGIPCFFLYYFTFRFMITKFNYKTPGREDDGQEVKKLDKKMSDEMMATIIEGLGGADNIQHVDACFTRLRVKVKDKALVMPDTDWKQKTGANGVVQVADGVQIIYGAKADIYKNNLKSALNMD</sequence>
<organism evidence="1 2">
    <name type="scientific">Faecalibacterium langellae</name>
    <dbReference type="NCBI Taxonomy" id="3435293"/>
    <lineage>
        <taxon>Bacteria</taxon>
        <taxon>Bacillati</taxon>
        <taxon>Bacillota</taxon>
        <taxon>Clostridia</taxon>
        <taxon>Eubacteriales</taxon>
        <taxon>Oscillospiraceae</taxon>
        <taxon>Faecalibacterium</taxon>
    </lineage>
</organism>
<dbReference type="EMBL" id="NMTQ01000020">
    <property type="protein sequence ID" value="PDX59140.1"/>
    <property type="molecule type" value="Genomic_DNA"/>
</dbReference>
<dbReference type="PANTHER" id="PTHR30009">
    <property type="entry name" value="CYTOCHROME C-TYPE SYNTHESIS PROTEIN AND PTS TRANSMEMBRANE COMPONENT"/>
    <property type="match status" value="1"/>
</dbReference>
<proteinExistence type="predicted"/>
<dbReference type="SUPFAM" id="SSF55604">
    <property type="entry name" value="Glucose permease domain IIB"/>
    <property type="match status" value="1"/>
</dbReference>
<dbReference type="Gene3D" id="3.30.1360.60">
    <property type="entry name" value="Glucose permease domain IIB"/>
    <property type="match status" value="1"/>
</dbReference>
<keyword evidence="1" id="KW-0813">Transport</keyword>
<dbReference type="InterPro" id="IPR001996">
    <property type="entry name" value="PTS_IIB_1"/>
</dbReference>
<protein>
    <submittedName>
        <fullName evidence="1">PTS glucose transporter subunit IIB</fullName>
    </submittedName>
</protein>
<dbReference type="CDD" id="cd00212">
    <property type="entry name" value="PTS_IIB_glc"/>
    <property type="match status" value="1"/>
</dbReference>
<dbReference type="GO" id="GO:0090563">
    <property type="term" value="F:protein-phosphocysteine-sugar phosphotransferase activity"/>
    <property type="evidence" value="ECO:0007669"/>
    <property type="project" value="TreeGrafter"/>
</dbReference>
<dbReference type="Pfam" id="PF02378">
    <property type="entry name" value="PTS_EIIC"/>
    <property type="match status" value="1"/>
</dbReference>
<comment type="caution">
    <text evidence="1">The sequence shown here is derived from an EMBL/GenBank/DDBJ whole genome shotgun (WGS) entry which is preliminary data.</text>
</comment>
<dbReference type="Pfam" id="PF00367">
    <property type="entry name" value="PTS_EIIB"/>
    <property type="match status" value="1"/>
</dbReference>
<dbReference type="GO" id="GO:0005886">
    <property type="term" value="C:plasma membrane"/>
    <property type="evidence" value="ECO:0007669"/>
    <property type="project" value="UniProtKB-SubCell"/>
</dbReference>
<dbReference type="InterPro" id="IPR003352">
    <property type="entry name" value="PTS_EIIC"/>
</dbReference>
<reference evidence="1 2" key="1">
    <citation type="journal article" date="2017" name="Front. Microbiol.">
        <title>New Insights into the Diversity of the Genus Faecalibacterium.</title>
        <authorList>
            <person name="Benevides L."/>
            <person name="Burman S."/>
            <person name="Martin R."/>
            <person name="Robert V."/>
            <person name="Thomas M."/>
            <person name="Miquel S."/>
            <person name="Chain F."/>
            <person name="Sokol H."/>
            <person name="Bermudez-Humaran L.G."/>
            <person name="Morrison M."/>
            <person name="Langella P."/>
            <person name="Azevedo V.A."/>
            <person name="Chatel J.M."/>
            <person name="Soares S."/>
        </authorList>
    </citation>
    <scope>NUCLEOTIDE SEQUENCE [LARGE SCALE GENOMIC DNA]</scope>
    <source>
        <strain evidence="2">CNCM I-4540</strain>
    </source>
</reference>
<accession>A0A2A6ZCN6</accession>
<dbReference type="NCBIfam" id="TIGR00826">
    <property type="entry name" value="EIIB_glc"/>
    <property type="match status" value="1"/>
</dbReference>
<dbReference type="PROSITE" id="PS01035">
    <property type="entry name" value="PTS_EIIB_TYPE_1_CYS"/>
    <property type="match status" value="1"/>
</dbReference>
<evidence type="ECO:0000313" key="1">
    <source>
        <dbReference type="EMBL" id="PDX59140.1"/>
    </source>
</evidence>
<dbReference type="GO" id="GO:0009401">
    <property type="term" value="P:phosphoenolpyruvate-dependent sugar phosphotransferase system"/>
    <property type="evidence" value="ECO:0007669"/>
    <property type="project" value="UniProtKB-KW"/>
</dbReference>
<keyword evidence="1" id="KW-0762">Sugar transport</keyword>
<evidence type="ECO:0000313" key="2">
    <source>
        <dbReference type="Proteomes" id="UP000220752"/>
    </source>
</evidence>